<dbReference type="AlphaFoldDB" id="A0A6M5YGQ6"/>
<proteinExistence type="predicted"/>
<reference evidence="2" key="1">
    <citation type="submission" date="2020-05" db="EMBL/GenBank/DDBJ databases">
        <title>Frigoriglobus tundricola gen. nov., sp. nov., a psychrotolerant cellulolytic planctomycete of the family Gemmataceae with two divergent copies of 16S rRNA gene.</title>
        <authorList>
            <person name="Kulichevskaya I.S."/>
            <person name="Ivanova A.A."/>
            <person name="Naumoff D.G."/>
            <person name="Beletsky A.V."/>
            <person name="Rijpstra W.I.C."/>
            <person name="Sinninghe Damste J.S."/>
            <person name="Mardanov A.V."/>
            <person name="Ravin N.V."/>
            <person name="Dedysh S.N."/>
        </authorList>
    </citation>
    <scope>NUCLEOTIDE SEQUENCE [LARGE SCALE GENOMIC DNA]</scope>
    <source>
        <strain evidence="2">PL17</strain>
    </source>
</reference>
<dbReference type="KEGG" id="ftj:FTUN_0722"/>
<dbReference type="Proteomes" id="UP000503447">
    <property type="component" value="Chromosome"/>
</dbReference>
<gene>
    <name evidence="1" type="ORF">FTUN_0722</name>
</gene>
<accession>A0A6M5YGQ6</accession>
<evidence type="ECO:0000313" key="1">
    <source>
        <dbReference type="EMBL" id="QJW93217.1"/>
    </source>
</evidence>
<dbReference type="RefSeq" id="WP_171469459.1">
    <property type="nucleotide sequence ID" value="NZ_CP053452.2"/>
</dbReference>
<dbReference type="EMBL" id="CP053452">
    <property type="protein sequence ID" value="QJW93217.1"/>
    <property type="molecule type" value="Genomic_DNA"/>
</dbReference>
<evidence type="ECO:0000313" key="2">
    <source>
        <dbReference type="Proteomes" id="UP000503447"/>
    </source>
</evidence>
<name>A0A6M5YGQ6_9BACT</name>
<organism evidence="1 2">
    <name type="scientific">Frigoriglobus tundricola</name>
    <dbReference type="NCBI Taxonomy" id="2774151"/>
    <lineage>
        <taxon>Bacteria</taxon>
        <taxon>Pseudomonadati</taxon>
        <taxon>Planctomycetota</taxon>
        <taxon>Planctomycetia</taxon>
        <taxon>Gemmatales</taxon>
        <taxon>Gemmataceae</taxon>
        <taxon>Frigoriglobus</taxon>
    </lineage>
</organism>
<keyword evidence="2" id="KW-1185">Reference proteome</keyword>
<sequence length="458" mass="52023">MNALVAAIAFQSLLTFSLDVRVVDAIEGGPLLLEVTATYTGTHPLRVWSDPTSSPFEVEFPREWPVFHRPQQRQLFSFGPAPGFVPLRRGDKKTARIAVHKLVYGEIPAGPAVIRLKYSVRAELGGREACSVVISRPVRVEIGRCSEHFVQTLRADIARSVSSRNAERLAEQADRVLGTHHPQFAAIGAELLLVTRDRFIQRELREFLRESPEGTRKLHDWDTNAVLSSNDRILINEIFEDWANWERPRWVRGRDALDLLLAAICESPKYGADERVIVPLRFLHAVRLWRGFSQQLPDEYCIRLQGIKSLWLRAYVGATFGNRLPKEWMTRLESDLRARVTPLSEKQINEWIGQLDDGAFSVREAATEQLLLYFDRTKPLLIKAFSGEIPPEAALRISDILKRGKDPKQEPLRQDFLTWVSSLDSRSLSCRRMVATLAAGDPNLELVREAKAIQARPK</sequence>
<protein>
    <submittedName>
        <fullName evidence="1">Uncharacterized protein</fullName>
    </submittedName>
</protein>